<name>A0A7R8WNF6_9CRUS</name>
<sequence>TGDLVRWLPEGNLEFIGRNDDQVKIRGHRIELGEVEHALSKVPGIKQAHVMARERKTGAGDMKFITGYYILDREYVPDNDSDILESWEDLYDSEYKETVDQTTIESDFTGWNSYITGKPIPLKQMNLWRDDIIANITELQPKNVLEIGVGSGLLMYPLLDQVHKFTGLDISKPVIDRHRKYLQGQQHDVQLHHLRADQIDQLPKGQRYDTIIVNSVCQYFPSIQYFDDMLSKAIDRLSPSGSIFLGDIRNHDAHKQLIEDRFRLREEAYNDIDIQTTALKENELLIGPGYFAHLEKRYENIKVDVLQRNVDYDNELSKYRYDVVIAAKGTAKVIKGSDTNQNKDYNVPFLNQLAKEDILEQLSTTLPEYMVPSALMPMETFPLTINGKLDRKALPDPEIGASQQDYVPPTTETEITICNIWKEVLGIEQVGITDDFFAIGGNSILAIRTSHLMGKTLDHEIRVADLFKHKSIAQLLEHAMGRDSIDIPKTDTNPAPLSFAQERLWFIEQYEGGTNAYHMPAVFELAKGTDKKALDQALEQIVQRHEVLRSTIDRDQDQQGIQTVHKEPLNIHHITVKDQQELERILEQDINRPFDLAKEYPIRAKFYSIETNKKTQRTVLLVNTHHIASDGWSSEVFEKELFAHYEAYTKGDTDFELPPLEIQYKDYALWQRSYLTGDLLEEQLEYWKDKLSGHQTLEMPTDFPRPAEVDYKGDYQGFVLNKTVSDSLRELAKENGTTMHTVLLAATSILLSKYSGQNDISIGSPAANRQYEQTRQLIGFFVNTQVNRAVLTKGQGFEELLRQVHQDQIAAQSHQDIPFERLVDELGVERDISRHPIFQVSFGVQSFGSDGGAVSERSKYFRPFEGSATYEATKFDLSFYIDDAQEEIIGAINYATSLFKKDTIGRLIGHYTQLIEQLVEQPERPYSEIGLLTGKQYDTIVHQWNDTDREFPRDRTIHQLFREQAERTPDDTALVFEEHRMSYKELDRKSDLLAQHIRKTFQERTGRELVPDTLVPLCLERSLEMVVAILALLKAGGAYVPIDPSYPKDRVDYILSDTNAELLLTQKHLSKEHGLELPKDKTISIDLDEKLYLEELEGRTTEHSKATDLAYIIYTSGTTGIPKGVMVEHRNLVNLTTDLLGKYDVTPSESERIQNIKTYVLDSQMIPVPIGVIGELYIGGAGLARGYLNNEELTRERFVPNPFASASDIEKGHTRLYRTGD</sequence>
<protein>
    <submittedName>
        <fullName evidence="1">Uncharacterized protein</fullName>
    </submittedName>
</protein>
<dbReference type="GO" id="GO:0031177">
    <property type="term" value="F:phosphopantetheine binding"/>
    <property type="evidence" value="ECO:0007669"/>
    <property type="project" value="TreeGrafter"/>
</dbReference>
<dbReference type="PROSITE" id="PS00455">
    <property type="entry name" value="AMP_BINDING"/>
    <property type="match status" value="1"/>
</dbReference>
<dbReference type="Gene3D" id="3.30.300.30">
    <property type="match status" value="2"/>
</dbReference>
<dbReference type="PANTHER" id="PTHR45527">
    <property type="entry name" value="NONRIBOSOMAL PEPTIDE SYNTHETASE"/>
    <property type="match status" value="1"/>
</dbReference>
<dbReference type="FunFam" id="3.40.50.980:FF:000001">
    <property type="entry name" value="Non-ribosomal peptide synthetase"/>
    <property type="match status" value="1"/>
</dbReference>
<reference evidence="1" key="1">
    <citation type="submission" date="2020-11" db="EMBL/GenBank/DDBJ databases">
        <authorList>
            <person name="Tran Van P."/>
        </authorList>
    </citation>
    <scope>NUCLEOTIDE SEQUENCE</scope>
</reference>
<gene>
    <name evidence="1" type="ORF">CTOB1V02_LOCUS12877</name>
</gene>
<dbReference type="GO" id="GO:0043041">
    <property type="term" value="P:amino acid activation for nonribosomal peptide biosynthetic process"/>
    <property type="evidence" value="ECO:0007669"/>
    <property type="project" value="TreeGrafter"/>
</dbReference>
<dbReference type="PROSITE" id="PS50075">
    <property type="entry name" value="CARRIER"/>
    <property type="match status" value="1"/>
</dbReference>
<evidence type="ECO:0000313" key="1">
    <source>
        <dbReference type="EMBL" id="CAD7235061.1"/>
    </source>
</evidence>
<dbReference type="GO" id="GO:0005829">
    <property type="term" value="C:cytosol"/>
    <property type="evidence" value="ECO:0007669"/>
    <property type="project" value="TreeGrafter"/>
</dbReference>
<dbReference type="InterPro" id="IPR006162">
    <property type="entry name" value="Ppantetheine_attach_site"/>
</dbReference>
<dbReference type="CDD" id="cd02440">
    <property type="entry name" value="AdoMet_MTases"/>
    <property type="match status" value="1"/>
</dbReference>
<dbReference type="InterPro" id="IPR000873">
    <property type="entry name" value="AMP-dep_synth/lig_dom"/>
</dbReference>
<dbReference type="Gene3D" id="3.30.559.30">
    <property type="entry name" value="Nonribosomal peptide synthetase, condensation domain"/>
    <property type="match status" value="1"/>
</dbReference>
<dbReference type="OrthoDB" id="6485306at2759"/>
<dbReference type="InterPro" id="IPR023213">
    <property type="entry name" value="CAT-like_dom_sf"/>
</dbReference>
<dbReference type="InterPro" id="IPR001242">
    <property type="entry name" value="Condensation_dom"/>
</dbReference>
<dbReference type="SUPFAM" id="SSF56801">
    <property type="entry name" value="Acetyl-CoA synthetase-like"/>
    <property type="match status" value="2"/>
</dbReference>
<dbReference type="Gene3D" id="3.30.559.10">
    <property type="entry name" value="Chloramphenicol acetyltransferase-like domain"/>
    <property type="match status" value="1"/>
</dbReference>
<dbReference type="GO" id="GO:0009403">
    <property type="term" value="P:toxin biosynthetic process"/>
    <property type="evidence" value="ECO:0007669"/>
    <property type="project" value="UniProtKB-ARBA"/>
</dbReference>
<dbReference type="InterPro" id="IPR036736">
    <property type="entry name" value="ACP-like_sf"/>
</dbReference>
<dbReference type="FunFam" id="1.10.1200.10:FF:000005">
    <property type="entry name" value="Nonribosomal peptide synthetase 1"/>
    <property type="match status" value="1"/>
</dbReference>
<dbReference type="InterPro" id="IPR013217">
    <property type="entry name" value="Methyltransf_12"/>
</dbReference>
<dbReference type="PROSITE" id="PS00012">
    <property type="entry name" value="PHOSPHOPANTETHEINE"/>
    <property type="match status" value="1"/>
</dbReference>
<dbReference type="Gene3D" id="3.40.50.12780">
    <property type="entry name" value="N-terminal domain of ligase-like"/>
    <property type="match status" value="2"/>
</dbReference>
<dbReference type="Pfam" id="PF00501">
    <property type="entry name" value="AMP-binding"/>
    <property type="match status" value="1"/>
</dbReference>
<feature type="non-terminal residue" evidence="1">
    <location>
        <position position="1"/>
    </location>
</feature>
<dbReference type="InterPro" id="IPR042099">
    <property type="entry name" value="ANL_N_sf"/>
</dbReference>
<dbReference type="GO" id="GO:0003824">
    <property type="term" value="F:catalytic activity"/>
    <property type="evidence" value="ECO:0007669"/>
    <property type="project" value="InterPro"/>
</dbReference>
<dbReference type="InterPro" id="IPR045851">
    <property type="entry name" value="AMP-bd_C_sf"/>
</dbReference>
<dbReference type="SUPFAM" id="SSF52777">
    <property type="entry name" value="CoA-dependent acyltransferases"/>
    <property type="match status" value="2"/>
</dbReference>
<dbReference type="Gene3D" id="1.10.1200.10">
    <property type="entry name" value="ACP-like"/>
    <property type="match status" value="1"/>
</dbReference>
<dbReference type="PANTHER" id="PTHR45527:SF1">
    <property type="entry name" value="FATTY ACID SYNTHASE"/>
    <property type="match status" value="1"/>
</dbReference>
<dbReference type="Pfam" id="PF08242">
    <property type="entry name" value="Methyltransf_12"/>
    <property type="match status" value="1"/>
</dbReference>
<feature type="non-terminal residue" evidence="1">
    <location>
        <position position="1221"/>
    </location>
</feature>
<accession>A0A7R8WNF6</accession>
<dbReference type="InterPro" id="IPR020845">
    <property type="entry name" value="AMP-binding_CS"/>
</dbReference>
<dbReference type="AlphaFoldDB" id="A0A7R8WNF6"/>
<organism evidence="1">
    <name type="scientific">Cyprideis torosa</name>
    <dbReference type="NCBI Taxonomy" id="163714"/>
    <lineage>
        <taxon>Eukaryota</taxon>
        <taxon>Metazoa</taxon>
        <taxon>Ecdysozoa</taxon>
        <taxon>Arthropoda</taxon>
        <taxon>Crustacea</taxon>
        <taxon>Oligostraca</taxon>
        <taxon>Ostracoda</taxon>
        <taxon>Podocopa</taxon>
        <taxon>Podocopida</taxon>
        <taxon>Cytherocopina</taxon>
        <taxon>Cytheroidea</taxon>
        <taxon>Cytherideidae</taxon>
        <taxon>Cyprideis</taxon>
    </lineage>
</organism>
<proteinExistence type="predicted"/>
<dbReference type="Gene3D" id="3.40.50.150">
    <property type="entry name" value="Vaccinia Virus protein VP39"/>
    <property type="match status" value="1"/>
</dbReference>
<dbReference type="CDD" id="cd19531">
    <property type="entry name" value="LCL_NRPS-like"/>
    <property type="match status" value="1"/>
</dbReference>
<dbReference type="Pfam" id="PF00550">
    <property type="entry name" value="PP-binding"/>
    <property type="match status" value="1"/>
</dbReference>
<dbReference type="SUPFAM" id="SSF47336">
    <property type="entry name" value="ACP-like"/>
    <property type="match status" value="1"/>
</dbReference>
<dbReference type="Gene3D" id="2.30.38.10">
    <property type="entry name" value="Luciferase, Domain 3"/>
    <property type="match status" value="1"/>
</dbReference>
<dbReference type="InterPro" id="IPR029063">
    <property type="entry name" value="SAM-dependent_MTases_sf"/>
</dbReference>
<dbReference type="EMBL" id="OB670996">
    <property type="protein sequence ID" value="CAD7235061.1"/>
    <property type="molecule type" value="Genomic_DNA"/>
</dbReference>
<dbReference type="Pfam" id="PF00668">
    <property type="entry name" value="Condensation"/>
    <property type="match status" value="1"/>
</dbReference>
<dbReference type="SUPFAM" id="SSF53335">
    <property type="entry name" value="S-adenosyl-L-methionine-dependent methyltransferases"/>
    <property type="match status" value="1"/>
</dbReference>
<dbReference type="InterPro" id="IPR009081">
    <property type="entry name" value="PP-bd_ACP"/>
</dbReference>